<dbReference type="AlphaFoldDB" id="A0A8H3ZLM5"/>
<accession>A0A8H3ZLM5</accession>
<organism evidence="2 3">
    <name type="scientific">Colletotrichum asianum</name>
    <dbReference type="NCBI Taxonomy" id="702518"/>
    <lineage>
        <taxon>Eukaryota</taxon>
        <taxon>Fungi</taxon>
        <taxon>Dikarya</taxon>
        <taxon>Ascomycota</taxon>
        <taxon>Pezizomycotina</taxon>
        <taxon>Sordariomycetes</taxon>
        <taxon>Hypocreomycetidae</taxon>
        <taxon>Glomerellales</taxon>
        <taxon>Glomerellaceae</taxon>
        <taxon>Colletotrichum</taxon>
        <taxon>Colletotrichum gloeosporioides species complex</taxon>
    </lineage>
</organism>
<reference evidence="2 3" key="1">
    <citation type="submission" date="2019-12" db="EMBL/GenBank/DDBJ databases">
        <title>A genome sequence resource for the geographically widespread anthracnose pathogen Colletotrichum asianum.</title>
        <authorList>
            <person name="Meng Y."/>
        </authorList>
    </citation>
    <scope>NUCLEOTIDE SEQUENCE [LARGE SCALE GENOMIC DNA]</scope>
    <source>
        <strain evidence="2 3">ICMP 18580</strain>
    </source>
</reference>
<evidence type="ECO:0000313" key="2">
    <source>
        <dbReference type="EMBL" id="KAF0320152.1"/>
    </source>
</evidence>
<proteinExistence type="predicted"/>
<feature type="compositionally biased region" description="Basic residues" evidence="1">
    <location>
        <begin position="20"/>
        <end position="30"/>
    </location>
</feature>
<dbReference type="Proteomes" id="UP000434172">
    <property type="component" value="Unassembled WGS sequence"/>
</dbReference>
<sequence>MVDISTHLTSPHLTTVLHQHGSHSSRHHGLRGPQPAPDTTLYPRRTHTPDSHCPSENRSTASQTNHTTSKCSKLLDAPLSKPQFSVRSSADPAGGPAGRSPIRDLTAPPQTTHHHLPLLPVPAQAGPKKKKKKKRSDGTSYTRRCRLHCTALSPT</sequence>
<feature type="compositionally biased region" description="Polar residues" evidence="1">
    <location>
        <begin position="56"/>
        <end position="71"/>
    </location>
</feature>
<evidence type="ECO:0000256" key="1">
    <source>
        <dbReference type="SAM" id="MobiDB-lite"/>
    </source>
</evidence>
<gene>
    <name evidence="2" type="ORF">GQ607_012573</name>
</gene>
<comment type="caution">
    <text evidence="2">The sequence shown here is derived from an EMBL/GenBank/DDBJ whole genome shotgun (WGS) entry which is preliminary data.</text>
</comment>
<evidence type="ECO:0000313" key="3">
    <source>
        <dbReference type="Proteomes" id="UP000434172"/>
    </source>
</evidence>
<feature type="region of interest" description="Disordered" evidence="1">
    <location>
        <begin position="16"/>
        <end position="145"/>
    </location>
</feature>
<dbReference type="EMBL" id="WOWK01000086">
    <property type="protein sequence ID" value="KAF0320152.1"/>
    <property type="molecule type" value="Genomic_DNA"/>
</dbReference>
<keyword evidence="3" id="KW-1185">Reference proteome</keyword>
<protein>
    <submittedName>
        <fullName evidence="2">Uncharacterized protein</fullName>
    </submittedName>
</protein>
<name>A0A8H3ZLM5_9PEZI</name>